<dbReference type="Proteomes" id="UP000037035">
    <property type="component" value="Unassembled WGS sequence"/>
</dbReference>
<gene>
    <name evidence="2" type="ORF">VP01_1427g2</name>
</gene>
<evidence type="ECO:0000313" key="3">
    <source>
        <dbReference type="Proteomes" id="UP000037035"/>
    </source>
</evidence>
<accession>A0A0L6VKP3</accession>
<reference evidence="2 3" key="1">
    <citation type="submission" date="2015-08" db="EMBL/GenBank/DDBJ databases">
        <title>Next Generation Sequencing and Analysis of the Genome of Puccinia sorghi L Schw, the Causal Agent of Maize Common Rust.</title>
        <authorList>
            <person name="Rochi L."/>
            <person name="Burguener G."/>
            <person name="Darino M."/>
            <person name="Turjanski A."/>
            <person name="Kreff E."/>
            <person name="Dieguez M.J."/>
            <person name="Sacco F."/>
        </authorList>
    </citation>
    <scope>NUCLEOTIDE SEQUENCE [LARGE SCALE GENOMIC DNA]</scope>
    <source>
        <strain evidence="2 3">RO10H11247</strain>
    </source>
</reference>
<dbReference type="VEuPathDB" id="FungiDB:VP01_1427g2"/>
<evidence type="ECO:0000256" key="1">
    <source>
        <dbReference type="SAM" id="MobiDB-lite"/>
    </source>
</evidence>
<dbReference type="AlphaFoldDB" id="A0A0L6VKP3"/>
<proteinExistence type="predicted"/>
<name>A0A0L6VKP3_9BASI</name>
<sequence length="403" mass="46735">MMITWVTTCLIGRIIVFISGHGMGVVAVWARRLGAEIKGAAIRMGSDQIYNYVINSSKSNKSTIRNQSVIQKQISSLMGPKRLLSKIKMRGLSIEPDFTKEFFSEQGKNRKERRKSTNSLVIYRGNCMSCEREFLGFFLDCKLEKINGRKYIFFHCMQAEYCRGHYAVLISSGKKHGFLYSTSLCMAFEYMQLSAAHKSHTLMNGTYVKKQKREREPLNAGRKYVSNPARREQEQPGNRQPLGLTRKLPQTSDEGEEKRTDVLCMLRCLSGAQRLGKKYLVKNRRCDYREGSKFRGWTAKRSKTGQLVRRKGWKKKGEISIKTKRVGWNGSTKKNRIFFSFFFVDDDDVVVVVFTQVTKKREKKKRNKSGEQNFQHYTIFFGFILCFISKKNHPNKSELIHEH</sequence>
<organism evidence="2 3">
    <name type="scientific">Puccinia sorghi</name>
    <dbReference type="NCBI Taxonomy" id="27349"/>
    <lineage>
        <taxon>Eukaryota</taxon>
        <taxon>Fungi</taxon>
        <taxon>Dikarya</taxon>
        <taxon>Basidiomycota</taxon>
        <taxon>Pucciniomycotina</taxon>
        <taxon>Pucciniomycetes</taxon>
        <taxon>Pucciniales</taxon>
        <taxon>Pucciniaceae</taxon>
        <taxon>Puccinia</taxon>
    </lineage>
</organism>
<evidence type="ECO:0000313" key="2">
    <source>
        <dbReference type="EMBL" id="KNZ61279.1"/>
    </source>
</evidence>
<keyword evidence="3" id="KW-1185">Reference proteome</keyword>
<protein>
    <submittedName>
        <fullName evidence="2">Uncharacterized protein</fullName>
    </submittedName>
</protein>
<comment type="caution">
    <text evidence="2">The sequence shown here is derived from an EMBL/GenBank/DDBJ whole genome shotgun (WGS) entry which is preliminary data.</text>
</comment>
<feature type="region of interest" description="Disordered" evidence="1">
    <location>
        <begin position="207"/>
        <end position="254"/>
    </location>
</feature>
<dbReference type="EMBL" id="LAVV01004754">
    <property type="protein sequence ID" value="KNZ61279.1"/>
    <property type="molecule type" value="Genomic_DNA"/>
</dbReference>